<gene>
    <name evidence="3" type="ORF">EKO23_20890</name>
</gene>
<organism evidence="3 4">
    <name type="scientific">Nocardioides guangzhouensis</name>
    <dbReference type="NCBI Taxonomy" id="2497878"/>
    <lineage>
        <taxon>Bacteria</taxon>
        <taxon>Bacillati</taxon>
        <taxon>Actinomycetota</taxon>
        <taxon>Actinomycetes</taxon>
        <taxon>Propionibacteriales</taxon>
        <taxon>Nocardioidaceae</taxon>
        <taxon>Nocardioides</taxon>
    </lineage>
</organism>
<proteinExistence type="predicted"/>
<keyword evidence="2" id="KW-0732">Signal</keyword>
<comment type="caution">
    <text evidence="3">The sequence shown here is derived from an EMBL/GenBank/DDBJ whole genome shotgun (WGS) entry which is preliminary data.</text>
</comment>
<feature type="transmembrane region" description="Helical" evidence="1">
    <location>
        <begin position="59"/>
        <end position="77"/>
    </location>
</feature>
<keyword evidence="1" id="KW-0812">Transmembrane</keyword>
<dbReference type="OrthoDB" id="10007801at2"/>
<accession>A0A4V1XYD4</accession>
<feature type="chain" id="PRO_5020794812" evidence="2">
    <location>
        <begin position="26"/>
        <end position="112"/>
    </location>
</feature>
<evidence type="ECO:0000256" key="2">
    <source>
        <dbReference type="SAM" id="SignalP"/>
    </source>
</evidence>
<keyword evidence="1" id="KW-0472">Membrane</keyword>
<keyword evidence="4" id="KW-1185">Reference proteome</keyword>
<dbReference type="Proteomes" id="UP000295198">
    <property type="component" value="Unassembled WGS sequence"/>
</dbReference>
<protein>
    <submittedName>
        <fullName evidence="3">Uncharacterized protein</fullName>
    </submittedName>
</protein>
<feature type="signal peptide" evidence="2">
    <location>
        <begin position="1"/>
        <end position="25"/>
    </location>
</feature>
<dbReference type="EMBL" id="SDKM01000041">
    <property type="protein sequence ID" value="RYP82859.1"/>
    <property type="molecule type" value="Genomic_DNA"/>
</dbReference>
<dbReference type="RefSeq" id="WP_134720329.1">
    <property type="nucleotide sequence ID" value="NZ_SDKM01000041.1"/>
</dbReference>
<evidence type="ECO:0000313" key="3">
    <source>
        <dbReference type="EMBL" id="RYP82859.1"/>
    </source>
</evidence>
<reference evidence="3 4" key="1">
    <citation type="submission" date="2019-01" db="EMBL/GenBank/DDBJ databases">
        <title>Nocardioides guangzhouensis sp. nov., an actinobacterium isolated from soil.</title>
        <authorList>
            <person name="Fu Y."/>
            <person name="Cai Y."/>
            <person name="Lin Z."/>
            <person name="Chen P."/>
        </authorList>
    </citation>
    <scope>NUCLEOTIDE SEQUENCE [LARGE SCALE GENOMIC DNA]</scope>
    <source>
        <strain evidence="3 4">130</strain>
    </source>
</reference>
<feature type="transmembrane region" description="Helical" evidence="1">
    <location>
        <begin position="35"/>
        <end position="52"/>
    </location>
</feature>
<evidence type="ECO:0000256" key="1">
    <source>
        <dbReference type="SAM" id="Phobius"/>
    </source>
</evidence>
<feature type="transmembrane region" description="Helical" evidence="1">
    <location>
        <begin position="83"/>
        <end position="104"/>
    </location>
</feature>
<sequence>MNLIRWAAVAVTGLFVLMNLGTALAEDQTTWIRIAGVTLAVVGAAAAAGLALDRTWGRPAVIGVGAANVVAAFIALLTDESGFVVGLVMGGLAVLLGALASTGADHKMAPAR</sequence>
<name>A0A4V1XYD4_9ACTN</name>
<keyword evidence="1" id="KW-1133">Transmembrane helix</keyword>
<evidence type="ECO:0000313" key="4">
    <source>
        <dbReference type="Proteomes" id="UP000295198"/>
    </source>
</evidence>
<dbReference type="AlphaFoldDB" id="A0A4V1XYD4"/>